<dbReference type="EMBL" id="QVTE01000006">
    <property type="protein sequence ID" value="RFU71259.1"/>
    <property type="molecule type" value="Genomic_DNA"/>
</dbReference>
<dbReference type="OrthoDB" id="9810952at2"/>
<feature type="transmembrane region" description="Helical" evidence="8">
    <location>
        <begin position="16"/>
        <end position="39"/>
    </location>
</feature>
<protein>
    <submittedName>
        <fullName evidence="9">Uncharacterized protein</fullName>
    </submittedName>
</protein>
<evidence type="ECO:0000256" key="1">
    <source>
        <dbReference type="ARBA" id="ARBA00004651"/>
    </source>
</evidence>
<evidence type="ECO:0000256" key="4">
    <source>
        <dbReference type="ARBA" id="ARBA00022692"/>
    </source>
</evidence>
<dbReference type="AlphaFoldDB" id="A0A372LST6"/>
<dbReference type="PANTHER" id="PTHR32024">
    <property type="entry name" value="TRK SYSTEM POTASSIUM UPTAKE PROTEIN TRKG-RELATED"/>
    <property type="match status" value="1"/>
</dbReference>
<evidence type="ECO:0000256" key="5">
    <source>
        <dbReference type="ARBA" id="ARBA00022989"/>
    </source>
</evidence>
<keyword evidence="10" id="KW-1185">Reference proteome</keyword>
<evidence type="ECO:0000313" key="9">
    <source>
        <dbReference type="EMBL" id="RFU71259.1"/>
    </source>
</evidence>
<proteinExistence type="predicted"/>
<keyword evidence="6" id="KW-0406">Ion transport</keyword>
<keyword evidence="7 8" id="KW-0472">Membrane</keyword>
<dbReference type="Pfam" id="PF02386">
    <property type="entry name" value="TrkH"/>
    <property type="match status" value="1"/>
</dbReference>
<comment type="caution">
    <text evidence="9">The sequence shown here is derived from an EMBL/GenBank/DDBJ whole genome shotgun (WGS) entry which is preliminary data.</text>
</comment>
<sequence length="90" mass="9752">MAGVNPVLNWTHASQFLFYTLVIIMFEATSAFGTVGLSMGLTPELSPIGRIIIIFTMFSGRLGPLTVAFAVAMKRKPDAVRHPKGKIMIG</sequence>
<reference evidence="9 10" key="1">
    <citation type="submission" date="2018-08" db="EMBL/GenBank/DDBJ databases">
        <title>Bacillus chawlae sp. nov., Bacillus glennii sp. nov., and Bacillus saganii sp. nov. Isolated from the Vehicle Assembly Building at Kennedy Space Center where the Viking Spacecraft were Assembled.</title>
        <authorList>
            <person name="Seuylemezian A."/>
            <person name="Vaishampayan P."/>
        </authorList>
    </citation>
    <scope>NUCLEOTIDE SEQUENCE [LARGE SCALE GENOMIC DNA]</scope>
    <source>
        <strain evidence="9 10">V47-23a</strain>
    </source>
</reference>
<keyword evidence="4 8" id="KW-0812">Transmembrane</keyword>
<evidence type="ECO:0000256" key="6">
    <source>
        <dbReference type="ARBA" id="ARBA00023065"/>
    </source>
</evidence>
<accession>A0A372LST6</accession>
<gene>
    <name evidence="9" type="ORF">D0469_02480</name>
</gene>
<name>A0A372LST6_9BACI</name>
<dbReference type="PANTHER" id="PTHR32024:SF1">
    <property type="entry name" value="KTR SYSTEM POTASSIUM UPTAKE PROTEIN B"/>
    <property type="match status" value="1"/>
</dbReference>
<evidence type="ECO:0000256" key="8">
    <source>
        <dbReference type="SAM" id="Phobius"/>
    </source>
</evidence>
<comment type="subcellular location">
    <subcellularLocation>
        <location evidence="1">Cell membrane</location>
        <topology evidence="1">Multi-pass membrane protein</topology>
    </subcellularLocation>
</comment>
<evidence type="ECO:0000256" key="3">
    <source>
        <dbReference type="ARBA" id="ARBA00022475"/>
    </source>
</evidence>
<dbReference type="InterPro" id="IPR003445">
    <property type="entry name" value="Cat_transpt"/>
</dbReference>
<dbReference type="Proteomes" id="UP000264541">
    <property type="component" value="Unassembled WGS sequence"/>
</dbReference>
<evidence type="ECO:0000256" key="2">
    <source>
        <dbReference type="ARBA" id="ARBA00022448"/>
    </source>
</evidence>
<keyword evidence="2" id="KW-0813">Transport</keyword>
<keyword evidence="5 8" id="KW-1133">Transmembrane helix</keyword>
<dbReference type="GO" id="GO:0008324">
    <property type="term" value="F:monoatomic cation transmembrane transporter activity"/>
    <property type="evidence" value="ECO:0007669"/>
    <property type="project" value="InterPro"/>
</dbReference>
<evidence type="ECO:0000256" key="7">
    <source>
        <dbReference type="ARBA" id="ARBA00023136"/>
    </source>
</evidence>
<feature type="transmembrane region" description="Helical" evidence="8">
    <location>
        <begin position="51"/>
        <end position="72"/>
    </location>
</feature>
<dbReference type="GO" id="GO:0030001">
    <property type="term" value="P:metal ion transport"/>
    <property type="evidence" value="ECO:0007669"/>
    <property type="project" value="UniProtKB-ARBA"/>
</dbReference>
<evidence type="ECO:0000313" key="10">
    <source>
        <dbReference type="Proteomes" id="UP000264541"/>
    </source>
</evidence>
<organism evidence="9 10">
    <name type="scientific">Peribacillus saganii</name>
    <dbReference type="NCBI Taxonomy" id="2303992"/>
    <lineage>
        <taxon>Bacteria</taxon>
        <taxon>Bacillati</taxon>
        <taxon>Bacillota</taxon>
        <taxon>Bacilli</taxon>
        <taxon>Bacillales</taxon>
        <taxon>Bacillaceae</taxon>
        <taxon>Peribacillus</taxon>
    </lineage>
</organism>
<dbReference type="GO" id="GO:0005886">
    <property type="term" value="C:plasma membrane"/>
    <property type="evidence" value="ECO:0007669"/>
    <property type="project" value="UniProtKB-SubCell"/>
</dbReference>
<keyword evidence="3" id="KW-1003">Cell membrane</keyword>